<dbReference type="AlphaFoldDB" id="A0A8H3GWC0"/>
<dbReference type="EMBL" id="CAJMWZ010003607">
    <property type="protein sequence ID" value="CAE6476646.1"/>
    <property type="molecule type" value="Genomic_DNA"/>
</dbReference>
<gene>
    <name evidence="1" type="ORF">RDB_LOCUS69781</name>
</gene>
<organism evidence="1 2">
    <name type="scientific">Rhizoctonia solani</name>
    <dbReference type="NCBI Taxonomy" id="456999"/>
    <lineage>
        <taxon>Eukaryota</taxon>
        <taxon>Fungi</taxon>
        <taxon>Dikarya</taxon>
        <taxon>Basidiomycota</taxon>
        <taxon>Agaricomycotina</taxon>
        <taxon>Agaricomycetes</taxon>
        <taxon>Cantharellales</taxon>
        <taxon>Ceratobasidiaceae</taxon>
        <taxon>Rhizoctonia</taxon>
    </lineage>
</organism>
<name>A0A8H3GWC0_9AGAM</name>
<dbReference type="Proteomes" id="UP000663850">
    <property type="component" value="Unassembled WGS sequence"/>
</dbReference>
<protein>
    <submittedName>
        <fullName evidence="1">Uncharacterized protein</fullName>
    </submittedName>
</protein>
<comment type="caution">
    <text evidence="1">The sequence shown here is derived from an EMBL/GenBank/DDBJ whole genome shotgun (WGS) entry which is preliminary data.</text>
</comment>
<accession>A0A8H3GWC0</accession>
<evidence type="ECO:0000313" key="1">
    <source>
        <dbReference type="EMBL" id="CAE6476646.1"/>
    </source>
</evidence>
<proteinExistence type="predicted"/>
<sequence length="138" mass="15718">MDALYAADLVVGEEALPSLLKAMRLVCDSIARPNDPESFFDCALFHLQRLPKITPETLLLVRNLLERLHQWANSSQDLYDSAQTLSIVALWKHFQPRDRFSNSNNITSIEEGEQGGELLKDEPEQNWLIPNVDDFGHN</sequence>
<evidence type="ECO:0000313" key="2">
    <source>
        <dbReference type="Proteomes" id="UP000663850"/>
    </source>
</evidence>
<reference evidence="1" key="1">
    <citation type="submission" date="2021-01" db="EMBL/GenBank/DDBJ databases">
        <authorList>
            <person name="Kaushik A."/>
        </authorList>
    </citation>
    <scope>NUCLEOTIDE SEQUENCE</scope>
    <source>
        <strain evidence="1">Type strain: AG8-Rh-89/</strain>
    </source>
</reference>